<dbReference type="GO" id="GO:0005886">
    <property type="term" value="C:plasma membrane"/>
    <property type="evidence" value="ECO:0007669"/>
    <property type="project" value="TreeGrafter"/>
</dbReference>
<dbReference type="EnsemblProtists" id="PYU1_T001333">
    <property type="protein sequence ID" value="PYU1_T001333"/>
    <property type="gene ID" value="PYU1_G001333"/>
</dbReference>
<evidence type="ECO:0000313" key="9">
    <source>
        <dbReference type="EnsemblProtists" id="PYU1_T001336"/>
    </source>
</evidence>
<dbReference type="PANTHER" id="PTHR43829:SF9">
    <property type="entry name" value="AQUAPORIN-9"/>
    <property type="match status" value="1"/>
</dbReference>
<dbReference type="VEuPathDB" id="FungiDB:PYU1_G001335"/>
<name>K3W8P5_GLOUD</name>
<evidence type="ECO:0000256" key="7">
    <source>
        <dbReference type="RuleBase" id="RU000477"/>
    </source>
</evidence>
<dbReference type="PRINTS" id="PR00783">
    <property type="entry name" value="MINTRINSICP"/>
</dbReference>
<comment type="similarity">
    <text evidence="2 7">Belongs to the MIP/aquaporin (TC 1.A.8) family.</text>
</comment>
<dbReference type="EnsemblProtists" id="PYU1_T001336">
    <property type="protein sequence ID" value="PYU1_T001336"/>
    <property type="gene ID" value="PYU1_G001336"/>
</dbReference>
<dbReference type="InterPro" id="IPR050363">
    <property type="entry name" value="MIP/Aquaporin"/>
</dbReference>
<dbReference type="SUPFAM" id="SSF81338">
    <property type="entry name" value="Aquaporin-like"/>
    <property type="match status" value="1"/>
</dbReference>
<reference evidence="9" key="3">
    <citation type="submission" date="2015-02" db="UniProtKB">
        <authorList>
            <consortium name="EnsemblProtists"/>
        </authorList>
    </citation>
    <scope>IDENTIFICATION</scope>
    <source>
        <strain evidence="9">DAOM BR144</strain>
    </source>
</reference>
<evidence type="ECO:0000256" key="3">
    <source>
        <dbReference type="ARBA" id="ARBA00022448"/>
    </source>
</evidence>
<dbReference type="VEuPathDB" id="FungiDB:PYU1_G001333"/>
<reference evidence="10" key="2">
    <citation type="submission" date="2010-04" db="EMBL/GenBank/DDBJ databases">
        <authorList>
            <person name="Buell R."/>
            <person name="Hamilton J."/>
            <person name="Hostetler J."/>
        </authorList>
    </citation>
    <scope>NUCLEOTIDE SEQUENCE [LARGE SCALE GENOMIC DNA]</scope>
    <source>
        <strain evidence="10">DAOM:BR144</strain>
    </source>
</reference>
<accession>K3W8P5</accession>
<dbReference type="EMBL" id="GL376626">
    <property type="status" value="NOT_ANNOTATED_CDS"/>
    <property type="molecule type" value="Genomic_DNA"/>
</dbReference>
<evidence type="ECO:0000256" key="2">
    <source>
        <dbReference type="ARBA" id="ARBA00006175"/>
    </source>
</evidence>
<keyword evidence="4 7" id="KW-0812">Transmembrane</keyword>
<dbReference type="Proteomes" id="UP000019132">
    <property type="component" value="Unassembled WGS sequence"/>
</dbReference>
<proteinExistence type="inferred from homology"/>
<dbReference type="GO" id="GO:0015250">
    <property type="term" value="F:water channel activity"/>
    <property type="evidence" value="ECO:0007669"/>
    <property type="project" value="TreeGrafter"/>
</dbReference>
<keyword evidence="3 7" id="KW-0813">Transport</keyword>
<protein>
    <recommendedName>
        <fullName evidence="11">Aquaporin</fullName>
    </recommendedName>
</protein>
<feature type="transmembrane region" description="Helical" evidence="8">
    <location>
        <begin position="72"/>
        <end position="92"/>
    </location>
</feature>
<evidence type="ECO:0008006" key="11">
    <source>
        <dbReference type="Google" id="ProtNLM"/>
    </source>
</evidence>
<keyword evidence="10" id="KW-1185">Reference proteome</keyword>
<dbReference type="HOGENOM" id="CLU_156279_0_0_1"/>
<evidence type="ECO:0000256" key="5">
    <source>
        <dbReference type="ARBA" id="ARBA00022989"/>
    </source>
</evidence>
<dbReference type="STRING" id="431595.K3W8P5"/>
<dbReference type="GO" id="GO:0015254">
    <property type="term" value="F:glycerol channel activity"/>
    <property type="evidence" value="ECO:0007669"/>
    <property type="project" value="TreeGrafter"/>
</dbReference>
<keyword evidence="6 8" id="KW-0472">Membrane</keyword>
<dbReference type="InterPro" id="IPR000425">
    <property type="entry name" value="MIP"/>
</dbReference>
<dbReference type="OMA" id="FWIPVAS"/>
<sequence>MLVLGVYAITDKRNRPASSFGAPISFALLIMAIGMAFGMNTGYAINPARDFGPRLLTSLAGWGTKVFTLRSHYFWIPLVAPLLGGVAGGGLYKLFVEIHHPPLPASDSDRIGAMV</sequence>
<reference evidence="10" key="1">
    <citation type="journal article" date="2010" name="Genome Biol.">
        <title>Genome sequence of the necrotrophic plant pathogen Pythium ultimum reveals original pathogenicity mechanisms and effector repertoire.</title>
        <authorList>
            <person name="Levesque C.A."/>
            <person name="Brouwer H."/>
            <person name="Cano L."/>
            <person name="Hamilton J.P."/>
            <person name="Holt C."/>
            <person name="Huitema E."/>
            <person name="Raffaele S."/>
            <person name="Robideau G.P."/>
            <person name="Thines M."/>
            <person name="Win J."/>
            <person name="Zerillo M.M."/>
            <person name="Beakes G.W."/>
            <person name="Boore J.L."/>
            <person name="Busam D."/>
            <person name="Dumas B."/>
            <person name="Ferriera S."/>
            <person name="Fuerstenberg S.I."/>
            <person name="Gachon C.M."/>
            <person name="Gaulin E."/>
            <person name="Govers F."/>
            <person name="Grenville-Briggs L."/>
            <person name="Horner N."/>
            <person name="Hostetler J."/>
            <person name="Jiang R.H."/>
            <person name="Johnson J."/>
            <person name="Krajaejun T."/>
            <person name="Lin H."/>
            <person name="Meijer H.J."/>
            <person name="Moore B."/>
            <person name="Morris P."/>
            <person name="Phuntmart V."/>
            <person name="Puiu D."/>
            <person name="Shetty J."/>
            <person name="Stajich J.E."/>
            <person name="Tripathy S."/>
            <person name="Wawra S."/>
            <person name="van West P."/>
            <person name="Whitty B.R."/>
            <person name="Coutinho P.M."/>
            <person name="Henrissat B."/>
            <person name="Martin F."/>
            <person name="Thomas P.D."/>
            <person name="Tyler B.M."/>
            <person name="De Vries R.P."/>
            <person name="Kamoun S."/>
            <person name="Yandell M."/>
            <person name="Tisserat N."/>
            <person name="Buell C.R."/>
        </authorList>
    </citation>
    <scope>NUCLEOTIDE SEQUENCE</scope>
    <source>
        <strain evidence="10">DAOM:BR144</strain>
    </source>
</reference>
<dbReference type="InterPro" id="IPR023271">
    <property type="entry name" value="Aquaporin-like"/>
</dbReference>
<evidence type="ECO:0000256" key="1">
    <source>
        <dbReference type="ARBA" id="ARBA00004141"/>
    </source>
</evidence>
<dbReference type="AlphaFoldDB" id="K3W8P5"/>
<dbReference type="InParanoid" id="K3W8P5"/>
<evidence type="ECO:0000256" key="6">
    <source>
        <dbReference type="ARBA" id="ARBA00023136"/>
    </source>
</evidence>
<dbReference type="eggNOG" id="KOG0224">
    <property type="taxonomic scope" value="Eukaryota"/>
</dbReference>
<evidence type="ECO:0000313" key="10">
    <source>
        <dbReference type="Proteomes" id="UP000019132"/>
    </source>
</evidence>
<dbReference type="PANTHER" id="PTHR43829">
    <property type="entry name" value="AQUAPORIN OR AQUAGLYCEROPORIN RELATED"/>
    <property type="match status" value="1"/>
</dbReference>
<evidence type="ECO:0000256" key="8">
    <source>
        <dbReference type="SAM" id="Phobius"/>
    </source>
</evidence>
<dbReference type="Pfam" id="PF00230">
    <property type="entry name" value="MIP"/>
    <property type="match status" value="1"/>
</dbReference>
<dbReference type="EnsemblProtists" id="PYU1_T001335">
    <property type="protein sequence ID" value="PYU1_T001335"/>
    <property type="gene ID" value="PYU1_G001335"/>
</dbReference>
<feature type="transmembrane region" description="Helical" evidence="8">
    <location>
        <begin position="20"/>
        <end position="45"/>
    </location>
</feature>
<keyword evidence="5 8" id="KW-1133">Transmembrane helix</keyword>
<evidence type="ECO:0000256" key="4">
    <source>
        <dbReference type="ARBA" id="ARBA00022692"/>
    </source>
</evidence>
<comment type="subcellular location">
    <subcellularLocation>
        <location evidence="1">Membrane</location>
        <topology evidence="1">Multi-pass membrane protein</topology>
    </subcellularLocation>
</comment>
<dbReference type="Gene3D" id="1.20.1080.10">
    <property type="entry name" value="Glycerol uptake facilitator protein"/>
    <property type="match status" value="1"/>
</dbReference>
<organism evidence="9 10">
    <name type="scientific">Globisporangium ultimum (strain ATCC 200006 / CBS 805.95 / DAOM BR144)</name>
    <name type="common">Pythium ultimum</name>
    <dbReference type="NCBI Taxonomy" id="431595"/>
    <lineage>
        <taxon>Eukaryota</taxon>
        <taxon>Sar</taxon>
        <taxon>Stramenopiles</taxon>
        <taxon>Oomycota</taxon>
        <taxon>Peronosporomycetes</taxon>
        <taxon>Pythiales</taxon>
        <taxon>Pythiaceae</taxon>
        <taxon>Globisporangium</taxon>
    </lineage>
</organism>
<dbReference type="VEuPathDB" id="FungiDB:PYU1_G001336"/>